<accession>Q4RZY3</accession>
<comment type="caution">
    <text evidence="13">The sequence shown here is derived from an EMBL/GenBank/DDBJ whole genome shotgun (WGS) entry which is preliminary data.</text>
</comment>
<name>Q4RZY3_TETNG</name>
<evidence type="ECO:0000256" key="6">
    <source>
        <dbReference type="ARBA" id="ARBA00023004"/>
    </source>
</evidence>
<evidence type="ECO:0000259" key="12">
    <source>
        <dbReference type="SMART" id="SM00478"/>
    </source>
</evidence>
<proteinExistence type="predicted"/>
<dbReference type="SMART" id="SM00478">
    <property type="entry name" value="ENDO3c"/>
    <property type="match status" value="1"/>
</dbReference>
<sequence length="293" mass="31878">RGRRRRQLKVEYEEDRGVPAMKTEHWEPPDWEKQLGYIRAMRSSRDAPVDNMGADKCYDSDAPAQVKRFQVLVSLMLSSQTKDQVTSAAMRKLRAHGCTVENILATNEETLGRLIYPVGFWRNKARYLKLTSAMLQTEFGGDIPDSVEGLVRLPGVGPKMAHLAMDIAWGQVSGIGRDASPDQGTGNTRTTAVLHQRVLHHLPPSSPRCGHTRSSHLQQARLAGETDKDPRGNAEIPGGVAAQVTTATIQTAPGVGFEGKVAVSGSCGERSTGCWWASDSRCVFPSALCAPCA</sequence>
<keyword evidence="2" id="KW-0004">4Fe-4S</keyword>
<dbReference type="OrthoDB" id="2099276at2759"/>
<reference evidence="13" key="1">
    <citation type="journal article" date="2004" name="Nature">
        <title>Genome duplication in the teleost fish Tetraodon nigroviridis reveals the early vertebrate proto-karyotype.</title>
        <authorList>
            <person name="Jaillon O."/>
            <person name="Aury J.-M."/>
            <person name="Brunet F."/>
            <person name="Petit J.-L."/>
            <person name="Stange-Thomann N."/>
            <person name="Mauceli E."/>
            <person name="Bouneau L."/>
            <person name="Fischer C."/>
            <person name="Ozouf-Costaz C."/>
            <person name="Bernot A."/>
            <person name="Nicaud S."/>
            <person name="Jaffe D."/>
            <person name="Fisher S."/>
            <person name="Lutfalla G."/>
            <person name="Dossat C."/>
            <person name="Segurens B."/>
            <person name="Dasilva C."/>
            <person name="Salanoubat M."/>
            <person name="Levy M."/>
            <person name="Boudet N."/>
            <person name="Castellano S."/>
            <person name="Anthouard V."/>
            <person name="Jubin C."/>
            <person name="Castelli V."/>
            <person name="Katinka M."/>
            <person name="Vacherie B."/>
            <person name="Biemont C."/>
            <person name="Skalli Z."/>
            <person name="Cattolico L."/>
            <person name="Poulain J."/>
            <person name="De Berardinis V."/>
            <person name="Cruaud C."/>
            <person name="Duprat S."/>
            <person name="Brottier P."/>
            <person name="Coutanceau J.-P."/>
            <person name="Gouzy J."/>
            <person name="Parra G."/>
            <person name="Lardier G."/>
            <person name="Chapple C."/>
            <person name="McKernan K.J."/>
            <person name="McEwan P."/>
            <person name="Bosak S."/>
            <person name="Kellis M."/>
            <person name="Volff J.-N."/>
            <person name="Guigo R."/>
            <person name="Zody M.C."/>
            <person name="Mesirov J."/>
            <person name="Lindblad-Toh K."/>
            <person name="Birren B."/>
            <person name="Nusbaum C."/>
            <person name="Kahn D."/>
            <person name="Robinson-Rechavi M."/>
            <person name="Laudet V."/>
            <person name="Schachter V."/>
            <person name="Quetier F."/>
            <person name="Saurin W."/>
            <person name="Scarpelli C."/>
            <person name="Wincker P."/>
            <person name="Lander E.S."/>
            <person name="Weissenbach J."/>
            <person name="Roest Crollius H."/>
        </authorList>
    </citation>
    <scope>NUCLEOTIDE SEQUENCE [LARGE SCALE GENOMIC DNA]</scope>
</reference>
<dbReference type="GO" id="GO:0006289">
    <property type="term" value="P:nucleotide-excision repair"/>
    <property type="evidence" value="ECO:0007669"/>
    <property type="project" value="TreeGrafter"/>
</dbReference>
<evidence type="ECO:0000256" key="1">
    <source>
        <dbReference type="ARBA" id="ARBA00012720"/>
    </source>
</evidence>
<keyword evidence="3" id="KW-0479">Metal-binding</keyword>
<evidence type="ECO:0000256" key="11">
    <source>
        <dbReference type="SAM" id="MobiDB-lite"/>
    </source>
</evidence>
<protein>
    <recommendedName>
        <fullName evidence="1">DNA-(apurinic or apyrimidinic site) lyase</fullName>
        <ecNumber evidence="1">4.2.99.18</ecNumber>
    </recommendedName>
</protein>
<organism evidence="13">
    <name type="scientific">Tetraodon nigroviridis</name>
    <name type="common">Spotted green pufferfish</name>
    <name type="synonym">Chelonodon nigroviridis</name>
    <dbReference type="NCBI Taxonomy" id="99883"/>
    <lineage>
        <taxon>Eukaryota</taxon>
        <taxon>Metazoa</taxon>
        <taxon>Chordata</taxon>
        <taxon>Craniata</taxon>
        <taxon>Vertebrata</taxon>
        <taxon>Euteleostomi</taxon>
        <taxon>Actinopterygii</taxon>
        <taxon>Neopterygii</taxon>
        <taxon>Teleostei</taxon>
        <taxon>Neoteleostei</taxon>
        <taxon>Acanthomorphata</taxon>
        <taxon>Eupercaria</taxon>
        <taxon>Tetraodontiformes</taxon>
        <taxon>Tetradontoidea</taxon>
        <taxon>Tetraodontidae</taxon>
        <taxon>Tetraodon</taxon>
    </lineage>
</organism>
<keyword evidence="7" id="KW-0411">Iron-sulfur</keyword>
<dbReference type="Pfam" id="PF00730">
    <property type="entry name" value="HhH-GPD"/>
    <property type="match status" value="1"/>
</dbReference>
<dbReference type="InterPro" id="IPR003265">
    <property type="entry name" value="HhH-GPD_domain"/>
</dbReference>
<dbReference type="InterPro" id="IPR011257">
    <property type="entry name" value="DNA_glycosylase"/>
</dbReference>
<keyword evidence="10" id="KW-0326">Glycosidase</keyword>
<evidence type="ECO:0000313" key="13">
    <source>
        <dbReference type="EMBL" id="CAG06049.1"/>
    </source>
</evidence>
<evidence type="ECO:0000256" key="8">
    <source>
        <dbReference type="ARBA" id="ARBA00023204"/>
    </source>
</evidence>
<dbReference type="GO" id="GO:0000703">
    <property type="term" value="F:oxidized pyrimidine nucleobase lesion DNA N-glycosylase activity"/>
    <property type="evidence" value="ECO:0007669"/>
    <property type="project" value="TreeGrafter"/>
</dbReference>
<feature type="region of interest" description="Disordered" evidence="11">
    <location>
        <begin position="204"/>
        <end position="235"/>
    </location>
</feature>
<evidence type="ECO:0000256" key="2">
    <source>
        <dbReference type="ARBA" id="ARBA00022485"/>
    </source>
</evidence>
<dbReference type="GO" id="GO:0005634">
    <property type="term" value="C:nucleus"/>
    <property type="evidence" value="ECO:0007669"/>
    <property type="project" value="TreeGrafter"/>
</dbReference>
<dbReference type="CDD" id="cd00056">
    <property type="entry name" value="ENDO3c"/>
    <property type="match status" value="1"/>
</dbReference>
<feature type="domain" description="HhH-GPD" evidence="12">
    <location>
        <begin position="77"/>
        <end position="222"/>
    </location>
</feature>
<keyword evidence="8" id="KW-0234">DNA repair</keyword>
<gene>
    <name evidence="13" type="ORF">GSTENG00026280001</name>
</gene>
<evidence type="ECO:0000256" key="7">
    <source>
        <dbReference type="ARBA" id="ARBA00023014"/>
    </source>
</evidence>
<keyword evidence="5" id="KW-0378">Hydrolase</keyword>
<feature type="non-terminal residue" evidence="13">
    <location>
        <position position="293"/>
    </location>
</feature>
<dbReference type="Pfam" id="PF00633">
    <property type="entry name" value="HHH"/>
    <property type="match status" value="1"/>
</dbReference>
<dbReference type="FunFam" id="1.10.340.30:FF:000005">
    <property type="entry name" value="Endonuclease III-like protein 1"/>
    <property type="match status" value="1"/>
</dbReference>
<dbReference type="SUPFAM" id="SSF48150">
    <property type="entry name" value="DNA-glycosylase"/>
    <property type="match status" value="1"/>
</dbReference>
<evidence type="ECO:0000256" key="5">
    <source>
        <dbReference type="ARBA" id="ARBA00022801"/>
    </source>
</evidence>
<dbReference type="GO" id="GO:0046872">
    <property type="term" value="F:metal ion binding"/>
    <property type="evidence" value="ECO:0007669"/>
    <property type="project" value="UniProtKB-KW"/>
</dbReference>
<dbReference type="KEGG" id="tng:GSTEN00026280G001"/>
<keyword evidence="4" id="KW-0227">DNA damage</keyword>
<dbReference type="EC" id="4.2.99.18" evidence="1"/>
<evidence type="ECO:0000256" key="10">
    <source>
        <dbReference type="ARBA" id="ARBA00023295"/>
    </source>
</evidence>
<keyword evidence="9" id="KW-0456">Lyase</keyword>
<dbReference type="EMBL" id="CAAE01014786">
    <property type="protein sequence ID" value="CAG06049.1"/>
    <property type="molecule type" value="Genomic_DNA"/>
</dbReference>
<dbReference type="PROSITE" id="PS01155">
    <property type="entry name" value="ENDONUCLEASE_III_2"/>
    <property type="match status" value="1"/>
</dbReference>
<dbReference type="GO" id="GO:0140078">
    <property type="term" value="F:class I DNA-(apurinic or apyrimidinic site) endonuclease activity"/>
    <property type="evidence" value="ECO:0007669"/>
    <property type="project" value="UniProtKB-EC"/>
</dbReference>
<dbReference type="PANTHER" id="PTHR43286:SF1">
    <property type="entry name" value="ENDONUCLEASE III-LIKE PROTEIN 1"/>
    <property type="match status" value="1"/>
</dbReference>
<dbReference type="PANTHER" id="PTHR43286">
    <property type="entry name" value="ENDONUCLEASE III-LIKE PROTEIN 1"/>
    <property type="match status" value="1"/>
</dbReference>
<dbReference type="Gene3D" id="1.10.340.30">
    <property type="entry name" value="Hypothetical protein, domain 2"/>
    <property type="match status" value="1"/>
</dbReference>
<keyword evidence="6" id="KW-0408">Iron</keyword>
<dbReference type="AlphaFoldDB" id="Q4RZY3"/>
<dbReference type="InterPro" id="IPR004036">
    <property type="entry name" value="Endonuclease-III-like_CS2"/>
</dbReference>
<evidence type="ECO:0000256" key="3">
    <source>
        <dbReference type="ARBA" id="ARBA00022723"/>
    </source>
</evidence>
<dbReference type="GO" id="GO:0003677">
    <property type="term" value="F:DNA binding"/>
    <property type="evidence" value="ECO:0007669"/>
    <property type="project" value="InterPro"/>
</dbReference>
<reference evidence="13" key="2">
    <citation type="submission" date="2004-02" db="EMBL/GenBank/DDBJ databases">
        <authorList>
            <consortium name="Genoscope"/>
            <consortium name="Whitehead Institute Centre for Genome Research"/>
        </authorList>
    </citation>
    <scope>NUCLEOTIDE SEQUENCE</scope>
</reference>
<dbReference type="GO" id="GO:0051539">
    <property type="term" value="F:4 iron, 4 sulfur cluster binding"/>
    <property type="evidence" value="ECO:0007669"/>
    <property type="project" value="UniProtKB-KW"/>
</dbReference>
<evidence type="ECO:0000256" key="4">
    <source>
        <dbReference type="ARBA" id="ARBA00022763"/>
    </source>
</evidence>
<evidence type="ECO:0000256" key="9">
    <source>
        <dbReference type="ARBA" id="ARBA00023239"/>
    </source>
</evidence>
<dbReference type="InterPro" id="IPR000445">
    <property type="entry name" value="HhH_motif"/>
</dbReference>
<dbReference type="GO" id="GO:0006285">
    <property type="term" value="P:base-excision repair, AP site formation"/>
    <property type="evidence" value="ECO:0007669"/>
    <property type="project" value="TreeGrafter"/>
</dbReference>